<proteinExistence type="predicted"/>
<reference evidence="1 2" key="1">
    <citation type="submission" date="2016-04" db="EMBL/GenBank/DDBJ databases">
        <title>A degradative enzymes factory behind the ericoid mycorrhizal symbiosis.</title>
        <authorList>
            <consortium name="DOE Joint Genome Institute"/>
            <person name="Martino E."/>
            <person name="Morin E."/>
            <person name="Grelet G."/>
            <person name="Kuo A."/>
            <person name="Kohler A."/>
            <person name="Daghino S."/>
            <person name="Barry K."/>
            <person name="Choi C."/>
            <person name="Cichocki N."/>
            <person name="Clum A."/>
            <person name="Copeland A."/>
            <person name="Hainaut M."/>
            <person name="Haridas S."/>
            <person name="Labutti K."/>
            <person name="Lindquist E."/>
            <person name="Lipzen A."/>
            <person name="Khouja H.-R."/>
            <person name="Murat C."/>
            <person name="Ohm R."/>
            <person name="Olson A."/>
            <person name="Spatafora J."/>
            <person name="Veneault-Fourrey C."/>
            <person name="Henrissat B."/>
            <person name="Grigoriev I."/>
            <person name="Martin F."/>
            <person name="Perotto S."/>
        </authorList>
    </citation>
    <scope>NUCLEOTIDE SEQUENCE [LARGE SCALE GENOMIC DNA]</scope>
    <source>
        <strain evidence="1 2">E</strain>
    </source>
</reference>
<dbReference type="Proteomes" id="UP000235371">
    <property type="component" value="Unassembled WGS sequence"/>
</dbReference>
<evidence type="ECO:0000313" key="1">
    <source>
        <dbReference type="EMBL" id="PMD59865.1"/>
    </source>
</evidence>
<name>A0A2J6TA22_9HELO</name>
<dbReference type="Gene3D" id="3.30.9.10">
    <property type="entry name" value="D-Amino Acid Oxidase, subunit A, domain 2"/>
    <property type="match status" value="1"/>
</dbReference>
<dbReference type="InterPro" id="IPR036188">
    <property type="entry name" value="FAD/NAD-bd_sf"/>
</dbReference>
<dbReference type="InParanoid" id="A0A2J6TA22"/>
<protein>
    <recommendedName>
        <fullName evidence="3">FAD dependent oxidoreductase domain-containing protein</fullName>
    </recommendedName>
</protein>
<dbReference type="GeneID" id="36594912"/>
<dbReference type="RefSeq" id="XP_024736769.1">
    <property type="nucleotide sequence ID" value="XM_024886835.1"/>
</dbReference>
<accession>A0A2J6TA22</accession>
<organism evidence="1 2">
    <name type="scientific">Hyaloscypha bicolor E</name>
    <dbReference type="NCBI Taxonomy" id="1095630"/>
    <lineage>
        <taxon>Eukaryota</taxon>
        <taxon>Fungi</taxon>
        <taxon>Dikarya</taxon>
        <taxon>Ascomycota</taxon>
        <taxon>Pezizomycotina</taxon>
        <taxon>Leotiomycetes</taxon>
        <taxon>Helotiales</taxon>
        <taxon>Hyaloscyphaceae</taxon>
        <taxon>Hyaloscypha</taxon>
        <taxon>Hyaloscypha bicolor</taxon>
    </lineage>
</organism>
<keyword evidence="2" id="KW-1185">Reference proteome</keyword>
<dbReference type="Gene3D" id="3.50.50.60">
    <property type="entry name" value="FAD/NAD(P)-binding domain"/>
    <property type="match status" value="1"/>
</dbReference>
<evidence type="ECO:0008006" key="3">
    <source>
        <dbReference type="Google" id="ProtNLM"/>
    </source>
</evidence>
<dbReference type="OrthoDB" id="2219495at2759"/>
<dbReference type="STRING" id="1095630.A0A2J6TA22"/>
<sequence length="227" mass="24723">MGQARCNESYLESYGRLGEAENVLRSVIQAAVNLGVNYVEATVAKIAFDASGTCLGVETTAGDIFTSKHTVLCAGARTAELIAESAPENTELQVNGRMTAAAAIMCAFRVPENKLHKFKNAPIIVSPMGSTPGESIPPGELGLVKCTHKLSFTHKVYHEASKQTISVPPKRVTQSTWSQDVPEGLKNEVEILRGKIYGSWIESLKPEYNRMYWFVIPSNSHAFSESC</sequence>
<gene>
    <name evidence="1" type="ORF">K444DRAFT_663477</name>
</gene>
<evidence type="ECO:0000313" key="2">
    <source>
        <dbReference type="Proteomes" id="UP000235371"/>
    </source>
</evidence>
<dbReference type="EMBL" id="KZ613803">
    <property type="protein sequence ID" value="PMD59865.1"/>
    <property type="molecule type" value="Genomic_DNA"/>
</dbReference>
<dbReference type="SUPFAM" id="SSF51905">
    <property type="entry name" value="FAD/NAD(P)-binding domain"/>
    <property type="match status" value="1"/>
</dbReference>
<dbReference type="AlphaFoldDB" id="A0A2J6TA22"/>